<protein>
    <submittedName>
        <fullName evidence="2">Peptidoglycan-binding protein</fullName>
    </submittedName>
</protein>
<evidence type="ECO:0000259" key="1">
    <source>
        <dbReference type="SMART" id="SM00644"/>
    </source>
</evidence>
<accession>A0A401W1F4</accession>
<sequence>MAPPMSANTFIKALRDEGLDVVEVGEWRTHNREGHGDWGPVHGVVIHHTVTSGTESTVRLCYDGTSALPGPLCHGVITKDGRVHLVGCGRTNHAGSGDRDVLNAVIAERKQLPPTNQYNADGNVHFYGFECENLGDGKDPWPEAQLEAIEKAAAALCRVHGWNEYSVVGHLEWRADKIDPKGFTMKDMRARIGARLK</sequence>
<dbReference type="InterPro" id="IPR036505">
    <property type="entry name" value="Amidase/PGRP_sf"/>
</dbReference>
<comment type="caution">
    <text evidence="2">The sequence shown here is derived from an EMBL/GenBank/DDBJ whole genome shotgun (WGS) entry which is preliminary data.</text>
</comment>
<dbReference type="SUPFAM" id="SSF55846">
    <property type="entry name" value="N-acetylmuramoyl-L-alanine amidase-like"/>
    <property type="match status" value="1"/>
</dbReference>
<dbReference type="Proteomes" id="UP000286746">
    <property type="component" value="Unassembled WGS sequence"/>
</dbReference>
<dbReference type="Pfam" id="PF01510">
    <property type="entry name" value="Amidase_2"/>
    <property type="match status" value="1"/>
</dbReference>
<dbReference type="SMART" id="SM00644">
    <property type="entry name" value="Ami_2"/>
    <property type="match status" value="1"/>
</dbReference>
<dbReference type="GO" id="GO:0008745">
    <property type="term" value="F:N-acetylmuramoyl-L-alanine amidase activity"/>
    <property type="evidence" value="ECO:0007669"/>
    <property type="project" value="InterPro"/>
</dbReference>
<evidence type="ECO:0000313" key="3">
    <source>
        <dbReference type="Proteomes" id="UP000286746"/>
    </source>
</evidence>
<dbReference type="Gene3D" id="3.40.80.10">
    <property type="entry name" value="Peptidoglycan recognition protein-like"/>
    <property type="match status" value="1"/>
</dbReference>
<dbReference type="RefSeq" id="WP_125054321.1">
    <property type="nucleotide sequence ID" value="NZ_BHZD01000001.1"/>
</dbReference>
<gene>
    <name evidence="2" type="ORF">GKJPGBOP_02788</name>
</gene>
<evidence type="ECO:0000313" key="2">
    <source>
        <dbReference type="EMBL" id="GCD43111.1"/>
    </source>
</evidence>
<dbReference type="EMBL" id="BHZD01000001">
    <property type="protein sequence ID" value="GCD43111.1"/>
    <property type="molecule type" value="Genomic_DNA"/>
</dbReference>
<name>A0A401W1F4_STREY</name>
<reference evidence="2 3" key="1">
    <citation type="submission" date="2018-11" db="EMBL/GenBank/DDBJ databases">
        <title>Whole genome sequence of Streptomyces paromomycinus NBRC 15454(T).</title>
        <authorList>
            <person name="Komaki H."/>
            <person name="Tamura T."/>
        </authorList>
    </citation>
    <scope>NUCLEOTIDE SEQUENCE [LARGE SCALE GENOMIC DNA]</scope>
    <source>
        <strain evidence="2 3">NBRC 15454</strain>
    </source>
</reference>
<feature type="domain" description="N-acetylmuramoyl-L-alanine amidase" evidence="1">
    <location>
        <begin position="27"/>
        <end position="181"/>
    </location>
</feature>
<proteinExistence type="predicted"/>
<dbReference type="CDD" id="cd06583">
    <property type="entry name" value="PGRP"/>
    <property type="match status" value="1"/>
</dbReference>
<organism evidence="2 3">
    <name type="scientific">Streptomyces paromomycinus</name>
    <name type="common">Streptomyces rimosus subsp. paromomycinus</name>
    <dbReference type="NCBI Taxonomy" id="92743"/>
    <lineage>
        <taxon>Bacteria</taxon>
        <taxon>Bacillati</taxon>
        <taxon>Actinomycetota</taxon>
        <taxon>Actinomycetes</taxon>
        <taxon>Kitasatosporales</taxon>
        <taxon>Streptomycetaceae</taxon>
        <taxon>Streptomyces</taxon>
    </lineage>
</organism>
<dbReference type="AlphaFoldDB" id="A0A401W1F4"/>
<dbReference type="GO" id="GO:0009253">
    <property type="term" value="P:peptidoglycan catabolic process"/>
    <property type="evidence" value="ECO:0007669"/>
    <property type="project" value="InterPro"/>
</dbReference>
<keyword evidence="3" id="KW-1185">Reference proteome</keyword>
<dbReference type="InterPro" id="IPR002502">
    <property type="entry name" value="Amidase_domain"/>
</dbReference>